<sequence>MKSPATPRPSTLHVRNFRARMREQGLVKKDVWIRPEYARELQQIEQRLREPDTGAAPQAMHAWTLEGIRHALLQSSAVGLGLLQLELIEGAEPSLHLVMREYGDLSVFLAVGGELIVVEAYLWPASLVADADAFNAHVLRTRKLLPLSGISLQDVAGEPGYTMFGALDAHSSLSSLMFEIETLADNVLTAAEAYAGFLKETGDA</sequence>
<gene>
    <name evidence="1" type="ORF">H9L17_02520</name>
</gene>
<dbReference type="Proteomes" id="UP000515977">
    <property type="component" value="Chromosome"/>
</dbReference>
<dbReference type="InterPro" id="IPR019231">
    <property type="entry name" value="DUF2170"/>
</dbReference>
<reference evidence="1 2" key="1">
    <citation type="submission" date="2020-08" db="EMBL/GenBank/DDBJ databases">
        <title>Genome sequence of Thermomonas brevis KACC 16975T.</title>
        <authorList>
            <person name="Hyun D.-W."/>
            <person name="Bae J.-W."/>
        </authorList>
    </citation>
    <scope>NUCLEOTIDE SEQUENCE [LARGE SCALE GENOMIC DNA]</scope>
    <source>
        <strain evidence="1 2">KACC 16975</strain>
    </source>
</reference>
<protein>
    <submittedName>
        <fullName evidence="1">YjfI family protein</fullName>
    </submittedName>
</protein>
<name>A0A7G9QUN6_9GAMM</name>
<accession>A0A7G9QUN6</accession>
<keyword evidence="2" id="KW-1185">Reference proteome</keyword>
<dbReference type="Pfam" id="PF09938">
    <property type="entry name" value="DUF2170"/>
    <property type="match status" value="1"/>
</dbReference>
<organism evidence="1 2">
    <name type="scientific">Thermomonas brevis</name>
    <dbReference type="NCBI Taxonomy" id="215691"/>
    <lineage>
        <taxon>Bacteria</taxon>
        <taxon>Pseudomonadati</taxon>
        <taxon>Pseudomonadota</taxon>
        <taxon>Gammaproteobacteria</taxon>
        <taxon>Lysobacterales</taxon>
        <taxon>Lysobacteraceae</taxon>
        <taxon>Thermomonas</taxon>
    </lineage>
</organism>
<evidence type="ECO:0000313" key="2">
    <source>
        <dbReference type="Proteomes" id="UP000515977"/>
    </source>
</evidence>
<dbReference type="AlphaFoldDB" id="A0A7G9QUN6"/>
<evidence type="ECO:0000313" key="1">
    <source>
        <dbReference type="EMBL" id="QNN47061.1"/>
    </source>
</evidence>
<dbReference type="EMBL" id="CP060711">
    <property type="protein sequence ID" value="QNN47061.1"/>
    <property type="molecule type" value="Genomic_DNA"/>
</dbReference>
<dbReference type="RefSeq" id="WP_187570809.1">
    <property type="nucleotide sequence ID" value="NZ_CP060711.1"/>
</dbReference>
<dbReference type="KEGG" id="tbv:H9L17_02520"/>
<proteinExistence type="predicted"/>